<accession>A0A2S7T197</accession>
<dbReference type="OrthoDB" id="943406at2"/>
<dbReference type="InterPro" id="IPR027417">
    <property type="entry name" value="P-loop_NTPase"/>
</dbReference>
<dbReference type="InterPro" id="IPR002182">
    <property type="entry name" value="NB-ARC"/>
</dbReference>
<dbReference type="InterPro" id="IPR011990">
    <property type="entry name" value="TPR-like_helical_dom_sf"/>
</dbReference>
<evidence type="ECO:0000313" key="3">
    <source>
        <dbReference type="EMBL" id="PQJ12982.1"/>
    </source>
</evidence>
<dbReference type="PROSITE" id="PS50005">
    <property type="entry name" value="TPR"/>
    <property type="match status" value="1"/>
</dbReference>
<dbReference type="Pfam" id="PF00931">
    <property type="entry name" value="NB-ARC"/>
    <property type="match status" value="1"/>
</dbReference>
<dbReference type="Proteomes" id="UP000239872">
    <property type="component" value="Unassembled WGS sequence"/>
</dbReference>
<feature type="repeat" description="TPR" evidence="1">
    <location>
        <begin position="705"/>
        <end position="738"/>
    </location>
</feature>
<dbReference type="Gene3D" id="1.25.40.10">
    <property type="entry name" value="Tetratricopeptide repeat domain"/>
    <property type="match status" value="1"/>
</dbReference>
<dbReference type="SMART" id="SM00028">
    <property type="entry name" value="TPR"/>
    <property type="match status" value="6"/>
</dbReference>
<gene>
    <name evidence="3" type="ORF">CJD36_004355</name>
</gene>
<keyword evidence="1" id="KW-0802">TPR repeat</keyword>
<dbReference type="SUPFAM" id="SSF48452">
    <property type="entry name" value="TPR-like"/>
    <property type="match status" value="2"/>
</dbReference>
<dbReference type="Pfam" id="PF13181">
    <property type="entry name" value="TPR_8"/>
    <property type="match status" value="1"/>
</dbReference>
<organism evidence="3 4">
    <name type="scientific">Flavipsychrobacter stenotrophus</name>
    <dbReference type="NCBI Taxonomy" id="2077091"/>
    <lineage>
        <taxon>Bacteria</taxon>
        <taxon>Pseudomonadati</taxon>
        <taxon>Bacteroidota</taxon>
        <taxon>Chitinophagia</taxon>
        <taxon>Chitinophagales</taxon>
        <taxon>Chitinophagaceae</taxon>
        <taxon>Flavipsychrobacter</taxon>
    </lineage>
</organism>
<dbReference type="SUPFAM" id="SSF52540">
    <property type="entry name" value="P-loop containing nucleoside triphosphate hydrolases"/>
    <property type="match status" value="1"/>
</dbReference>
<dbReference type="PANTHER" id="PTHR47691:SF3">
    <property type="entry name" value="HTH-TYPE TRANSCRIPTIONAL REGULATOR RV0890C-RELATED"/>
    <property type="match status" value="1"/>
</dbReference>
<dbReference type="EMBL" id="PPSL01000001">
    <property type="protein sequence ID" value="PQJ12982.1"/>
    <property type="molecule type" value="Genomic_DNA"/>
</dbReference>
<dbReference type="PRINTS" id="PR00364">
    <property type="entry name" value="DISEASERSIST"/>
</dbReference>
<reference evidence="3 4" key="1">
    <citation type="submission" date="2018-01" db="EMBL/GenBank/DDBJ databases">
        <title>A novel member of the phylum Bacteroidetes isolated from glacier ice.</title>
        <authorList>
            <person name="Liu Q."/>
            <person name="Xin Y.-H."/>
        </authorList>
    </citation>
    <scope>NUCLEOTIDE SEQUENCE [LARGE SCALE GENOMIC DNA]</scope>
    <source>
        <strain evidence="3 4">RB1R16</strain>
    </source>
</reference>
<dbReference type="Pfam" id="PF13424">
    <property type="entry name" value="TPR_12"/>
    <property type="match status" value="2"/>
</dbReference>
<protein>
    <recommendedName>
        <fullName evidence="2">NB-ARC domain-containing protein</fullName>
    </recommendedName>
</protein>
<dbReference type="InterPro" id="IPR042197">
    <property type="entry name" value="Apaf_helical"/>
</dbReference>
<sequence>MNCDFSKIRGPKLSAQENFELLICQLLAREINAISINGKGGDDGIDCFIVNELGNLEIFQMKYFIPSLTSSQKNQIKQSFRNARLQKRLSKWILCIPHDHTPAEKHWFDSIDFSDIKAEWWGETKLRNLLAKHPEIGMQFFIEDEIIRKLDDLKTEITGLSIKRESNNKRPNTLPRAIPNFIGRKEQILELRKAIEDNFHSPTPAVVISSIDGMPGVGKTALAVHLAHTLTPEFPDAQLYIDCYGYTEGQEPLTSEQILDSLLFALGVPIHSIPKNVSEKSAIWKSELAGKRAIILIDNVKTQKQVEPILPGTPGKLVLVTSRNRLTGLVGSYPLQLDVLNEEDSIELIQKVRGHVPHKEAFGLLSDIVRQCGYLPLALNIVAGRWRRHSRDIINNEIELHKRSAKLAGLQSSHFALVNEVFELSYGSLSQNEQKMFQMMGVYPGLNFTVGACAAMLCLPIETAQELVEYLVEESLVVETSLERYRLHDLLREFSRNKYRATGDNDGENKAILQLIDYYLHLLRNANNILYPNQFRVKIELGDDINNREDHPSIELALAWFEDEIDNLFAILQFAFKRKWDIKYWQLSQMMAGYLKRSISSFRVIEIHSNAFNFSETSNDLEMKASSLTELAFAYHESGNFNKAIELFEKAEVIWGGISNDDGLAYTLNGHGFTLERLGLYEDALNILTKAIAVHEFCENEYGQAFTLNNTGAVYWRMEKYEIALSFFEKALKIREKLEDWVGIGSTTNNMAFSHLRLGNIENASSGFFKSLHLFRTYHDRHGEAVVLNNLGYLEIEFENYRLAINYSRDARDVAAKIGDDYQIGRSYDVEGKSLLELGDVQQSMDSFQEALKIFERLNVPEVSDVRKLLIILKKT</sequence>
<dbReference type="Gene3D" id="1.10.8.430">
    <property type="entry name" value="Helical domain of apoptotic protease-activating factors"/>
    <property type="match status" value="1"/>
</dbReference>
<dbReference type="RefSeq" id="WP_105037866.1">
    <property type="nucleotide sequence ID" value="NZ_PPSL01000001.1"/>
</dbReference>
<dbReference type="InterPro" id="IPR019734">
    <property type="entry name" value="TPR_rpt"/>
</dbReference>
<proteinExistence type="predicted"/>
<dbReference type="Gene3D" id="3.40.50.300">
    <property type="entry name" value="P-loop containing nucleotide triphosphate hydrolases"/>
    <property type="match status" value="1"/>
</dbReference>
<evidence type="ECO:0000259" key="2">
    <source>
        <dbReference type="Pfam" id="PF00931"/>
    </source>
</evidence>
<dbReference type="GO" id="GO:0043531">
    <property type="term" value="F:ADP binding"/>
    <property type="evidence" value="ECO:0007669"/>
    <property type="project" value="InterPro"/>
</dbReference>
<comment type="caution">
    <text evidence="3">The sequence shown here is derived from an EMBL/GenBank/DDBJ whole genome shotgun (WGS) entry which is preliminary data.</text>
</comment>
<keyword evidence="4" id="KW-1185">Reference proteome</keyword>
<feature type="domain" description="NB-ARC" evidence="2">
    <location>
        <begin position="205"/>
        <end position="353"/>
    </location>
</feature>
<name>A0A2S7T197_9BACT</name>
<dbReference type="AlphaFoldDB" id="A0A2S7T197"/>
<dbReference type="PANTHER" id="PTHR47691">
    <property type="entry name" value="REGULATOR-RELATED"/>
    <property type="match status" value="1"/>
</dbReference>
<evidence type="ECO:0000256" key="1">
    <source>
        <dbReference type="PROSITE-ProRule" id="PRU00339"/>
    </source>
</evidence>
<evidence type="ECO:0000313" key="4">
    <source>
        <dbReference type="Proteomes" id="UP000239872"/>
    </source>
</evidence>